<evidence type="ECO:0000256" key="1">
    <source>
        <dbReference type="SAM" id="MobiDB-lite"/>
    </source>
</evidence>
<reference evidence="2 3" key="1">
    <citation type="journal article" date="2024" name="Nat. Commun.">
        <title>Phylogenomics reveals the evolutionary origins of lichenization in chlorophyte algae.</title>
        <authorList>
            <person name="Puginier C."/>
            <person name="Libourel C."/>
            <person name="Otte J."/>
            <person name="Skaloud P."/>
            <person name="Haon M."/>
            <person name="Grisel S."/>
            <person name="Petersen M."/>
            <person name="Berrin J.G."/>
            <person name="Delaux P.M."/>
            <person name="Dal Grande F."/>
            <person name="Keller J."/>
        </authorList>
    </citation>
    <scope>NUCLEOTIDE SEQUENCE [LARGE SCALE GENOMIC DNA]</scope>
    <source>
        <strain evidence="2 3">SAG 2145</strain>
    </source>
</reference>
<dbReference type="Proteomes" id="UP001438707">
    <property type="component" value="Unassembled WGS sequence"/>
</dbReference>
<dbReference type="EMBL" id="JALJOS010000001">
    <property type="protein sequence ID" value="KAK9844366.1"/>
    <property type="molecule type" value="Genomic_DNA"/>
</dbReference>
<sequence length="254" mass="28165">MPSSSRSRSSGSRSRSRSTSRTPTPSNAGPSSGGWGLTTILTPNDRRPSLSGSRARRHQRSGSTGSGGSVTQPRRSGRSVRRRTRPRTVLADVVNPSDPLLSRRNFLTRPQGDRTRGPPRPSIGRLGWPAQRLGWLGSAYVRPSNTVDWRLEGVGDNFDYAGTENNDVPFGHLLPAALPRGDDFGGFNVGQLAFVSQERHTASPQSIARREIEATRIQRAWRRHRVRRNNRAPSVRYAISRDRRLFGGRRGAKR</sequence>
<feature type="region of interest" description="Disordered" evidence="1">
    <location>
        <begin position="1"/>
        <end position="125"/>
    </location>
</feature>
<comment type="caution">
    <text evidence="2">The sequence shown here is derived from an EMBL/GenBank/DDBJ whole genome shotgun (WGS) entry which is preliminary data.</text>
</comment>
<proteinExistence type="predicted"/>
<evidence type="ECO:0000313" key="3">
    <source>
        <dbReference type="Proteomes" id="UP001438707"/>
    </source>
</evidence>
<organism evidence="2 3">
    <name type="scientific">Apatococcus lobatus</name>
    <dbReference type="NCBI Taxonomy" id="904363"/>
    <lineage>
        <taxon>Eukaryota</taxon>
        <taxon>Viridiplantae</taxon>
        <taxon>Chlorophyta</taxon>
        <taxon>core chlorophytes</taxon>
        <taxon>Trebouxiophyceae</taxon>
        <taxon>Chlorellales</taxon>
        <taxon>Chlorellaceae</taxon>
        <taxon>Apatococcus</taxon>
    </lineage>
</organism>
<keyword evidence="3" id="KW-1185">Reference proteome</keyword>
<protein>
    <submittedName>
        <fullName evidence="2">Uncharacterized protein</fullName>
    </submittedName>
</protein>
<feature type="compositionally biased region" description="Basic residues" evidence="1">
    <location>
        <begin position="75"/>
        <end position="86"/>
    </location>
</feature>
<dbReference type="AlphaFoldDB" id="A0AAW1SDV8"/>
<name>A0AAW1SDV8_9CHLO</name>
<evidence type="ECO:0000313" key="2">
    <source>
        <dbReference type="EMBL" id="KAK9844366.1"/>
    </source>
</evidence>
<accession>A0AAW1SDV8</accession>
<feature type="compositionally biased region" description="Low complexity" evidence="1">
    <location>
        <begin position="1"/>
        <end position="26"/>
    </location>
</feature>
<gene>
    <name evidence="2" type="ORF">WJX74_001386</name>
</gene>